<keyword evidence="1" id="KW-1133">Transmembrane helix</keyword>
<accession>A0A4P6F140</accession>
<gene>
    <name evidence="2" type="ORF">ET471_01765</name>
</gene>
<dbReference type="AlphaFoldDB" id="A0A4P6F140"/>
<dbReference type="Proteomes" id="UP000292118">
    <property type="component" value="Chromosome"/>
</dbReference>
<dbReference type="InterPro" id="IPR019277">
    <property type="entry name" value="DUF2304"/>
</dbReference>
<evidence type="ECO:0000313" key="3">
    <source>
        <dbReference type="Proteomes" id="UP000292118"/>
    </source>
</evidence>
<feature type="transmembrane region" description="Helical" evidence="1">
    <location>
        <begin position="34"/>
        <end position="55"/>
    </location>
</feature>
<protein>
    <submittedName>
        <fullName evidence="2">DUF2304 domain-containing protein</fullName>
    </submittedName>
</protein>
<keyword evidence="1" id="KW-0812">Transmembrane</keyword>
<sequence>MLIQFFLAAAIVAVVVLLGRTTRNVRHLAMRRLFLLAFAVASVLAIAFPEALSRIAQAVGVGRGADLLLYCLVIAFIGTLAMHARRSNELGRMITLTTRRLAILEAEDELRRAAP</sequence>
<dbReference type="OrthoDB" id="8904808at2"/>
<proteinExistence type="predicted"/>
<evidence type="ECO:0000313" key="2">
    <source>
        <dbReference type="EMBL" id="QAY68926.1"/>
    </source>
</evidence>
<feature type="transmembrane region" description="Helical" evidence="1">
    <location>
        <begin position="67"/>
        <end position="84"/>
    </location>
</feature>
<dbReference type="RefSeq" id="WP_129186327.1">
    <property type="nucleotide sequence ID" value="NZ_CP035493.1"/>
</dbReference>
<evidence type="ECO:0000256" key="1">
    <source>
        <dbReference type="SAM" id="Phobius"/>
    </source>
</evidence>
<dbReference type="Pfam" id="PF10066">
    <property type="entry name" value="DUF2304"/>
    <property type="match status" value="1"/>
</dbReference>
<name>A0A4P6F140_9MICO</name>
<keyword evidence="1" id="KW-0472">Membrane</keyword>
<dbReference type="KEGG" id="xya:ET471_01765"/>
<keyword evidence="3" id="KW-1185">Reference proteome</keyword>
<feature type="transmembrane region" description="Helical" evidence="1">
    <location>
        <begin position="6"/>
        <end position="22"/>
    </location>
</feature>
<dbReference type="EMBL" id="CP035493">
    <property type="protein sequence ID" value="QAY68926.1"/>
    <property type="molecule type" value="Genomic_DNA"/>
</dbReference>
<organism evidence="2 3">
    <name type="scientific">Xylanimonas protaetiae</name>
    <dbReference type="NCBI Taxonomy" id="2509457"/>
    <lineage>
        <taxon>Bacteria</taxon>
        <taxon>Bacillati</taxon>
        <taxon>Actinomycetota</taxon>
        <taxon>Actinomycetes</taxon>
        <taxon>Micrococcales</taxon>
        <taxon>Promicromonosporaceae</taxon>
        <taxon>Xylanimonas</taxon>
    </lineage>
</organism>
<reference evidence="2 3" key="1">
    <citation type="submission" date="2019-01" db="EMBL/GenBank/DDBJ databases">
        <title>Genome sequencing of strain FW10M-9.</title>
        <authorList>
            <person name="Heo J."/>
            <person name="Kim S.-J."/>
            <person name="Kim J.-S."/>
            <person name="Hong S.-B."/>
            <person name="Kwon S.-W."/>
        </authorList>
    </citation>
    <scope>NUCLEOTIDE SEQUENCE [LARGE SCALE GENOMIC DNA]</scope>
    <source>
        <strain evidence="2 3">FW10M-9</strain>
    </source>
</reference>